<evidence type="ECO:0008006" key="4">
    <source>
        <dbReference type="Google" id="ProtNLM"/>
    </source>
</evidence>
<feature type="compositionally biased region" description="Basic and acidic residues" evidence="1">
    <location>
        <begin position="49"/>
        <end position="77"/>
    </location>
</feature>
<evidence type="ECO:0000313" key="3">
    <source>
        <dbReference type="Proteomes" id="UP001596442"/>
    </source>
</evidence>
<evidence type="ECO:0000256" key="1">
    <source>
        <dbReference type="SAM" id="MobiDB-lite"/>
    </source>
</evidence>
<dbReference type="EMBL" id="JBHSWW010000013">
    <property type="protein sequence ID" value="MFC6752270.1"/>
    <property type="molecule type" value="Genomic_DNA"/>
</dbReference>
<gene>
    <name evidence="2" type="ORF">ACFQEU_02115</name>
</gene>
<reference evidence="2 3" key="1">
    <citation type="journal article" date="2019" name="Int. J. Syst. Evol. Microbiol.">
        <title>The Global Catalogue of Microorganisms (GCM) 10K type strain sequencing project: providing services to taxonomists for standard genome sequencing and annotation.</title>
        <authorList>
            <consortium name="The Broad Institute Genomics Platform"/>
            <consortium name="The Broad Institute Genome Sequencing Center for Infectious Disease"/>
            <person name="Wu L."/>
            <person name="Ma J."/>
        </authorList>
    </citation>
    <scope>NUCLEOTIDE SEQUENCE [LARGE SCALE GENOMIC DNA]</scope>
    <source>
        <strain evidence="2 3">CGMCC 1.3239</strain>
    </source>
</reference>
<name>A0ABD5S742_9EURY</name>
<keyword evidence="3" id="KW-1185">Reference proteome</keyword>
<dbReference type="AlphaFoldDB" id="A0ABD5S742"/>
<organism evidence="2 3">
    <name type="scientific">Halorubrum tibetense</name>
    <dbReference type="NCBI Taxonomy" id="175631"/>
    <lineage>
        <taxon>Archaea</taxon>
        <taxon>Methanobacteriati</taxon>
        <taxon>Methanobacteriota</taxon>
        <taxon>Stenosarchaea group</taxon>
        <taxon>Halobacteria</taxon>
        <taxon>Halobacteriales</taxon>
        <taxon>Haloferacaceae</taxon>
        <taxon>Halorubrum</taxon>
    </lineage>
</organism>
<dbReference type="Proteomes" id="UP001596442">
    <property type="component" value="Unassembled WGS sequence"/>
</dbReference>
<sequence length="169" mass="18296">MRIRDALESDAAALADLTGRPHDVVVDLVHDRSVRVAVRGPETRGSNGESREEQTTTAGDEHSGSDSDADSGDHSDADSGDIVVGFLAFDAGSEVVNVTDFGGTEEAVRRLFEEPRRFAERERMDVDVVVPNDDEDRIRIVEAAGFEAYGAGPRFDGGDTTRFRLDIGE</sequence>
<proteinExistence type="predicted"/>
<feature type="region of interest" description="Disordered" evidence="1">
    <location>
        <begin position="37"/>
        <end position="78"/>
    </location>
</feature>
<evidence type="ECO:0000313" key="2">
    <source>
        <dbReference type="EMBL" id="MFC6752270.1"/>
    </source>
</evidence>
<dbReference type="RefSeq" id="WP_379778755.1">
    <property type="nucleotide sequence ID" value="NZ_JBHSWW010000013.1"/>
</dbReference>
<comment type="caution">
    <text evidence="2">The sequence shown here is derived from an EMBL/GenBank/DDBJ whole genome shotgun (WGS) entry which is preliminary data.</text>
</comment>
<protein>
    <recommendedName>
        <fullName evidence="4">N-acetyltransferase domain-containing protein</fullName>
    </recommendedName>
</protein>
<accession>A0ABD5S742</accession>